<proteinExistence type="inferred from homology"/>
<dbReference type="GO" id="GO:0006606">
    <property type="term" value="P:protein import into nucleus"/>
    <property type="evidence" value="ECO:0007669"/>
    <property type="project" value="TreeGrafter"/>
</dbReference>
<protein>
    <recommendedName>
        <fullName evidence="3">SYO1-like TPR repeats domain-containing protein</fullName>
    </recommendedName>
</protein>
<evidence type="ECO:0000259" key="3">
    <source>
        <dbReference type="Pfam" id="PF25567"/>
    </source>
</evidence>
<dbReference type="InterPro" id="IPR057990">
    <property type="entry name" value="TPR_SYO1"/>
</dbReference>
<accession>A0A9W8GAI7</accession>
<dbReference type="PANTHER" id="PTHR13347:SF1">
    <property type="entry name" value="HEAT REPEAT-CONTAINING PROTEIN 3"/>
    <property type="match status" value="1"/>
</dbReference>
<name>A0A9W8GAI7_9FUNG</name>
<dbReference type="AlphaFoldDB" id="A0A9W8GAI7"/>
<dbReference type="InterPro" id="IPR011989">
    <property type="entry name" value="ARM-like"/>
</dbReference>
<comment type="similarity">
    <text evidence="1">Belongs to the nuclear import and ribosome assembly adapter family.</text>
</comment>
<dbReference type="PANTHER" id="PTHR13347">
    <property type="entry name" value="HEAT REPEAT-CONTAINING PROTEIN 3"/>
    <property type="match status" value="1"/>
</dbReference>
<reference evidence="4" key="1">
    <citation type="submission" date="2022-07" db="EMBL/GenBank/DDBJ databases">
        <title>Phylogenomic reconstructions and comparative analyses of Kickxellomycotina fungi.</title>
        <authorList>
            <person name="Reynolds N.K."/>
            <person name="Stajich J.E."/>
            <person name="Barry K."/>
            <person name="Grigoriev I.V."/>
            <person name="Crous P."/>
            <person name="Smith M.E."/>
        </authorList>
    </citation>
    <scope>NUCLEOTIDE SEQUENCE</scope>
    <source>
        <strain evidence="4">NRRL 3115</strain>
    </source>
</reference>
<comment type="caution">
    <text evidence="4">The sequence shown here is derived from an EMBL/GenBank/DDBJ whole genome shotgun (WGS) entry which is preliminary data.</text>
</comment>
<feature type="region of interest" description="Disordered" evidence="2">
    <location>
        <begin position="386"/>
        <end position="423"/>
    </location>
</feature>
<evidence type="ECO:0000313" key="4">
    <source>
        <dbReference type="EMBL" id="KAJ2679241.1"/>
    </source>
</evidence>
<sequence>MGRIQKRTFKEQRYNPLGTSTIQGAATTVQSKEEVPALIKKLGSSDANDRVWAAASASNLLVSDDPSTRRLLLANNVVSALIERLSDSVPEVVVQVTGALHNIAAIDQGAAEEISRRNIYAAIQNLIPRLAKSIDDIIKQKDEKKQINGDERKLVFLTTDNLISILWVLCETVPSSLRQINDMALSPFLVSFFSVADKLPSSLVQTAGQFLFTLTDDNFHAKRALLSHPSAVGILMNAAHIKQSDISLSADDLAIIRILAGGILANVKPTALSMLEKQYKHNSDGIPADVIKPWDDLSKALLQVISQFIEFDVHVAAIQAASSIKTNIGLRAESVSNGAESIANGSDNEIALGQLSSRISYVQMALELAANIFTDEGASDADAAVGENIKDKNLRDEEEPVSSDDDNNDGNSDGNDENDDDADYSDIVDEEEDVEDKDNTGFDQDDMDDVLADEDTIAKKADEAVQNSILGVFINSIIPSLQRLAEPTKMTTLATALNECSVLVNGDGDSGSSSLVASVVEDFAALNERALGCFNNFLLVIEESIKSWFLLHKNSVDHWWRFLIAIAEHIFGVDAAPEELSKLDQRLRFSVLEPAFGCMWTLARGVGGSVPVTPEHIKGFIHICGTAPNVEIRAKIVGVLGNIARRQPGHIEENQHIGLYLLEQVISKPLLAFSGSSGNSMTDDDDDDISVEPIVEAMDMLFDIYSDMAFDYDEPVFVRGDFLNKLRQLYIPMRKLAKTIDRRRNKELRDRSDLVVQNLRAFIEYKASERKI</sequence>
<dbReference type="Proteomes" id="UP001151518">
    <property type="component" value="Unassembled WGS sequence"/>
</dbReference>
<dbReference type="Pfam" id="PF25567">
    <property type="entry name" value="TPR_SYO1"/>
    <property type="match status" value="1"/>
</dbReference>
<dbReference type="GO" id="GO:0051082">
    <property type="term" value="F:unfolded protein binding"/>
    <property type="evidence" value="ECO:0007669"/>
    <property type="project" value="TreeGrafter"/>
</dbReference>
<feature type="domain" description="SYO1-like TPR repeats" evidence="3">
    <location>
        <begin position="517"/>
        <end position="769"/>
    </location>
</feature>
<dbReference type="EMBL" id="JANBTW010000013">
    <property type="protein sequence ID" value="KAJ2679241.1"/>
    <property type="molecule type" value="Genomic_DNA"/>
</dbReference>
<dbReference type="GO" id="GO:0042273">
    <property type="term" value="P:ribosomal large subunit biogenesis"/>
    <property type="evidence" value="ECO:0007669"/>
    <property type="project" value="TreeGrafter"/>
</dbReference>
<evidence type="ECO:0000313" key="5">
    <source>
        <dbReference type="Proteomes" id="UP001151518"/>
    </source>
</evidence>
<dbReference type="SUPFAM" id="SSF48371">
    <property type="entry name" value="ARM repeat"/>
    <property type="match status" value="1"/>
</dbReference>
<dbReference type="Gene3D" id="1.25.10.10">
    <property type="entry name" value="Leucine-rich Repeat Variant"/>
    <property type="match status" value="1"/>
</dbReference>
<dbReference type="InterPro" id="IPR016024">
    <property type="entry name" value="ARM-type_fold"/>
</dbReference>
<organism evidence="4 5">
    <name type="scientific">Coemansia spiralis</name>
    <dbReference type="NCBI Taxonomy" id="417178"/>
    <lineage>
        <taxon>Eukaryota</taxon>
        <taxon>Fungi</taxon>
        <taxon>Fungi incertae sedis</taxon>
        <taxon>Zoopagomycota</taxon>
        <taxon>Kickxellomycotina</taxon>
        <taxon>Kickxellomycetes</taxon>
        <taxon>Kickxellales</taxon>
        <taxon>Kickxellaceae</taxon>
        <taxon>Coemansia</taxon>
    </lineage>
</organism>
<feature type="compositionally biased region" description="Acidic residues" evidence="2">
    <location>
        <begin position="396"/>
        <end position="423"/>
    </location>
</feature>
<dbReference type="OrthoDB" id="288703at2759"/>
<evidence type="ECO:0000256" key="1">
    <source>
        <dbReference type="ARBA" id="ARBA00049983"/>
    </source>
</evidence>
<gene>
    <name evidence="4" type="ORF">GGI25_001597</name>
</gene>
<dbReference type="InterPro" id="IPR052616">
    <property type="entry name" value="SYO1-like"/>
</dbReference>
<dbReference type="CDD" id="cd13394">
    <property type="entry name" value="Syo1_like"/>
    <property type="match status" value="1"/>
</dbReference>
<evidence type="ECO:0000256" key="2">
    <source>
        <dbReference type="SAM" id="MobiDB-lite"/>
    </source>
</evidence>